<sequence length="93" mass="10248">MIEWFKIIGFSVIAAIIYGILHDLITAHVALEYFTIAHPPVFPTRNPMLLAFGWGVIATWWSVWGLASRLQAAPDWAAGPVSGCMRCARAFCG</sequence>
<comment type="caution">
    <text evidence="2">The sequence shown here is derived from an EMBL/GenBank/DDBJ whole genome shotgun (WGS) entry which is preliminary data.</text>
</comment>
<name>A0A418NGY8_9SPHN</name>
<keyword evidence="1" id="KW-0812">Transmembrane</keyword>
<evidence type="ECO:0000313" key="2">
    <source>
        <dbReference type="EMBL" id="RIV77594.1"/>
    </source>
</evidence>
<protein>
    <submittedName>
        <fullName evidence="2">Uncharacterized protein</fullName>
    </submittedName>
</protein>
<reference evidence="2 3" key="1">
    <citation type="submission" date="2018-08" db="EMBL/GenBank/DDBJ databases">
        <title>Altererythrobacter sp.Ery1 and Ery12, the genome sequencing of novel strains in genus Alterythrobacter.</title>
        <authorList>
            <person name="Cheng H."/>
            <person name="Wu Y.-H."/>
            <person name="Fang C."/>
            <person name="Xu X.-W."/>
        </authorList>
    </citation>
    <scope>NUCLEOTIDE SEQUENCE [LARGE SCALE GENOMIC DNA]</scope>
    <source>
        <strain evidence="2 3">Ery1</strain>
    </source>
</reference>
<accession>A0A418NGY8</accession>
<evidence type="ECO:0000313" key="3">
    <source>
        <dbReference type="Proteomes" id="UP000285092"/>
    </source>
</evidence>
<dbReference type="EMBL" id="QXFK01000017">
    <property type="protein sequence ID" value="RIV77594.1"/>
    <property type="molecule type" value="Genomic_DNA"/>
</dbReference>
<evidence type="ECO:0000256" key="1">
    <source>
        <dbReference type="SAM" id="Phobius"/>
    </source>
</evidence>
<keyword evidence="3" id="KW-1185">Reference proteome</keyword>
<dbReference type="AlphaFoldDB" id="A0A418NGY8"/>
<dbReference type="RefSeq" id="WP_119513693.1">
    <property type="nucleotide sequence ID" value="NZ_QXFK01000017.1"/>
</dbReference>
<proteinExistence type="predicted"/>
<dbReference type="OrthoDB" id="6199135at2"/>
<keyword evidence="1" id="KW-0472">Membrane</keyword>
<gene>
    <name evidence="2" type="ORF">D2V04_10755</name>
</gene>
<feature type="transmembrane region" description="Helical" evidence="1">
    <location>
        <begin position="49"/>
        <end position="67"/>
    </location>
</feature>
<keyword evidence="1" id="KW-1133">Transmembrane helix</keyword>
<dbReference type="Proteomes" id="UP000285092">
    <property type="component" value="Unassembled WGS sequence"/>
</dbReference>
<feature type="transmembrane region" description="Helical" evidence="1">
    <location>
        <begin position="7"/>
        <end position="29"/>
    </location>
</feature>
<organism evidence="2 3">
    <name type="scientific">Pelagerythrobacter aerophilus</name>
    <dbReference type="NCBI Taxonomy" id="2306995"/>
    <lineage>
        <taxon>Bacteria</taxon>
        <taxon>Pseudomonadati</taxon>
        <taxon>Pseudomonadota</taxon>
        <taxon>Alphaproteobacteria</taxon>
        <taxon>Sphingomonadales</taxon>
        <taxon>Erythrobacteraceae</taxon>
        <taxon>Pelagerythrobacter</taxon>
    </lineage>
</organism>